<feature type="compositionally biased region" description="Polar residues" evidence="1">
    <location>
        <begin position="174"/>
        <end position="190"/>
    </location>
</feature>
<evidence type="ECO:0000256" key="1">
    <source>
        <dbReference type="SAM" id="MobiDB-lite"/>
    </source>
</evidence>
<feature type="region of interest" description="Disordered" evidence="1">
    <location>
        <begin position="173"/>
        <end position="202"/>
    </location>
</feature>
<dbReference type="EMBL" id="WVUK01000045">
    <property type="protein sequence ID" value="KAF7495771.1"/>
    <property type="molecule type" value="Genomic_DNA"/>
</dbReference>
<evidence type="ECO:0000313" key="3">
    <source>
        <dbReference type="EnsemblMetazoa" id="KAF7495771.1"/>
    </source>
</evidence>
<dbReference type="AlphaFoldDB" id="A0A834RHA8"/>
<dbReference type="EnsemblMetazoa" id="SSS_6414s_mrna">
    <property type="protein sequence ID" value="KAF7495771.1"/>
    <property type="gene ID" value="SSS_6414"/>
</dbReference>
<reference evidence="3" key="3">
    <citation type="submission" date="2022-06" db="UniProtKB">
        <authorList>
            <consortium name="EnsemblMetazoa"/>
        </authorList>
    </citation>
    <scope>IDENTIFICATION</scope>
</reference>
<protein>
    <submittedName>
        <fullName evidence="2 3">Uncharacterized protein</fullName>
    </submittedName>
</protein>
<gene>
    <name evidence="2" type="ORF">SSS_6414</name>
</gene>
<keyword evidence="4" id="KW-1185">Reference proteome</keyword>
<reference evidence="2" key="2">
    <citation type="submission" date="2020-01" db="EMBL/GenBank/DDBJ databases">
        <authorList>
            <person name="Korhonen P.K.K."/>
            <person name="Guangxu M.G."/>
            <person name="Wang T.W."/>
            <person name="Stroehlein A.J.S."/>
            <person name="Young N.D."/>
            <person name="Ang C.-S.A."/>
            <person name="Fernando D.W.F."/>
            <person name="Lu H.L."/>
            <person name="Taylor S.T."/>
            <person name="Ehtesham M.E.M."/>
            <person name="Najaraj S.H.N."/>
            <person name="Harsha G.H.G."/>
            <person name="Madugundu A.M."/>
            <person name="Renuse S.R."/>
            <person name="Holt D.H."/>
            <person name="Pandey A.P."/>
            <person name="Papenfuss A.P."/>
            <person name="Gasser R.B.G."/>
            <person name="Fischer K.F."/>
        </authorList>
    </citation>
    <scope>NUCLEOTIDE SEQUENCE</scope>
    <source>
        <strain evidence="2">SSS_KF_BRIS2020</strain>
    </source>
</reference>
<proteinExistence type="predicted"/>
<dbReference type="Proteomes" id="UP000070412">
    <property type="component" value="Unassembled WGS sequence"/>
</dbReference>
<reference evidence="4" key="1">
    <citation type="journal article" date="2020" name="PLoS Negl. Trop. Dis.">
        <title>High-quality nuclear genome for Sarcoptes scabiei-A critical resource for a neglected parasite.</title>
        <authorList>
            <person name="Korhonen P.K."/>
            <person name="Gasser R.B."/>
            <person name="Ma G."/>
            <person name="Wang T."/>
            <person name="Stroehlein A.J."/>
            <person name="Young N.D."/>
            <person name="Ang C.S."/>
            <person name="Fernando D.D."/>
            <person name="Lu H.C."/>
            <person name="Taylor S."/>
            <person name="Reynolds S.L."/>
            <person name="Mofiz E."/>
            <person name="Najaraj S.H."/>
            <person name="Gowda H."/>
            <person name="Madugundu A."/>
            <person name="Renuse S."/>
            <person name="Holt D."/>
            <person name="Pandey A."/>
            <person name="Papenfuss A.T."/>
            <person name="Fischer K."/>
        </authorList>
    </citation>
    <scope>NUCLEOTIDE SEQUENCE [LARGE SCALE GENOMIC DNA]</scope>
</reference>
<organism evidence="2">
    <name type="scientific">Sarcoptes scabiei</name>
    <name type="common">Itch mite</name>
    <name type="synonym">Acarus scabiei</name>
    <dbReference type="NCBI Taxonomy" id="52283"/>
    <lineage>
        <taxon>Eukaryota</taxon>
        <taxon>Metazoa</taxon>
        <taxon>Ecdysozoa</taxon>
        <taxon>Arthropoda</taxon>
        <taxon>Chelicerata</taxon>
        <taxon>Arachnida</taxon>
        <taxon>Acari</taxon>
        <taxon>Acariformes</taxon>
        <taxon>Sarcoptiformes</taxon>
        <taxon>Astigmata</taxon>
        <taxon>Psoroptidia</taxon>
        <taxon>Sarcoptoidea</taxon>
        <taxon>Sarcoptidae</taxon>
        <taxon>Sarcoptinae</taxon>
        <taxon>Sarcoptes</taxon>
    </lineage>
</organism>
<accession>A0A834RHA8</accession>
<evidence type="ECO:0000313" key="2">
    <source>
        <dbReference type="EMBL" id="KAF7495771.1"/>
    </source>
</evidence>
<name>A0A834RHA8_SARSC</name>
<sequence>MMNFSRKNPPLLKTSFQKYSNLSIRLNDLAKSQLILSKERFYETNVDVNEDSLFDAVEYIVGFLSNKMVRMRDEIVAKLEEKISISRWRSLQYVLELWIEVIRPIFPKQLQSYEEYKKLIATEGFSKSLDAIREYYFSVYDATIDLINELDKLKNSDQWQYAIERESCEESFESDSTVWTGSDPESSINSDDLELLEPKSHY</sequence>
<evidence type="ECO:0000313" key="4">
    <source>
        <dbReference type="Proteomes" id="UP000070412"/>
    </source>
</evidence>